<reference evidence="1 2" key="1">
    <citation type="journal article" date="2011" name="Science">
        <title>The ecoresponsive genome of Daphnia pulex.</title>
        <authorList>
            <person name="Colbourne J.K."/>
            <person name="Pfrender M.E."/>
            <person name="Gilbert D."/>
            <person name="Thomas W.K."/>
            <person name="Tucker A."/>
            <person name="Oakley T.H."/>
            <person name="Tokishita S."/>
            <person name="Aerts A."/>
            <person name="Arnold G.J."/>
            <person name="Basu M.K."/>
            <person name="Bauer D.J."/>
            <person name="Caceres C.E."/>
            <person name="Carmel L."/>
            <person name="Casola C."/>
            <person name="Choi J.H."/>
            <person name="Detter J.C."/>
            <person name="Dong Q."/>
            <person name="Dusheyko S."/>
            <person name="Eads B.D."/>
            <person name="Frohlich T."/>
            <person name="Geiler-Samerotte K.A."/>
            <person name="Gerlach D."/>
            <person name="Hatcher P."/>
            <person name="Jogdeo S."/>
            <person name="Krijgsveld J."/>
            <person name="Kriventseva E.V."/>
            <person name="Kultz D."/>
            <person name="Laforsch C."/>
            <person name="Lindquist E."/>
            <person name="Lopez J."/>
            <person name="Manak J.R."/>
            <person name="Muller J."/>
            <person name="Pangilinan J."/>
            <person name="Patwardhan R.P."/>
            <person name="Pitluck S."/>
            <person name="Pritham E.J."/>
            <person name="Rechtsteiner A."/>
            <person name="Rho M."/>
            <person name="Rogozin I.B."/>
            <person name="Sakarya O."/>
            <person name="Salamov A."/>
            <person name="Schaack S."/>
            <person name="Shapiro H."/>
            <person name="Shiga Y."/>
            <person name="Skalitzky C."/>
            <person name="Smith Z."/>
            <person name="Souvorov A."/>
            <person name="Sung W."/>
            <person name="Tang Z."/>
            <person name="Tsuchiya D."/>
            <person name="Tu H."/>
            <person name="Vos H."/>
            <person name="Wang M."/>
            <person name="Wolf Y.I."/>
            <person name="Yamagata H."/>
            <person name="Yamada T."/>
            <person name="Ye Y."/>
            <person name="Shaw J.R."/>
            <person name="Andrews J."/>
            <person name="Crease T.J."/>
            <person name="Tang H."/>
            <person name="Lucas S.M."/>
            <person name="Robertson H.M."/>
            <person name="Bork P."/>
            <person name="Koonin E.V."/>
            <person name="Zdobnov E.M."/>
            <person name="Grigoriev I.V."/>
            <person name="Lynch M."/>
            <person name="Boore J.L."/>
        </authorList>
    </citation>
    <scope>NUCLEOTIDE SEQUENCE [LARGE SCALE GENOMIC DNA]</scope>
</reference>
<accession>E9HLQ5</accession>
<dbReference type="EMBL" id="GL732680">
    <property type="protein sequence ID" value="EFX67329.1"/>
    <property type="molecule type" value="Genomic_DNA"/>
</dbReference>
<dbReference type="AlphaFoldDB" id="E9HLQ5"/>
<dbReference type="HOGENOM" id="CLU_2040389_0_0_1"/>
<gene>
    <name evidence="1" type="ORF">DAPPUDRAFT_331182</name>
</gene>
<organism evidence="1 2">
    <name type="scientific">Daphnia pulex</name>
    <name type="common">Water flea</name>
    <dbReference type="NCBI Taxonomy" id="6669"/>
    <lineage>
        <taxon>Eukaryota</taxon>
        <taxon>Metazoa</taxon>
        <taxon>Ecdysozoa</taxon>
        <taxon>Arthropoda</taxon>
        <taxon>Crustacea</taxon>
        <taxon>Branchiopoda</taxon>
        <taxon>Diplostraca</taxon>
        <taxon>Cladocera</taxon>
        <taxon>Anomopoda</taxon>
        <taxon>Daphniidae</taxon>
        <taxon>Daphnia</taxon>
    </lineage>
</organism>
<dbReference type="InParanoid" id="E9HLQ5"/>
<sequence>MGWLFNPSRHGGRNNDIRKSIENYLTFNLTNMRVQRYQDRARRLEFAAFMEDLQKTKFSFSKTKLDMLTMEERNKSFILEKQLHDFEAESWKENGQKMTIFVEFERPETAASFFSTKDQMK</sequence>
<name>E9HLQ5_DAPPU</name>
<dbReference type="Proteomes" id="UP000000305">
    <property type="component" value="Unassembled WGS sequence"/>
</dbReference>
<evidence type="ECO:0000313" key="2">
    <source>
        <dbReference type="Proteomes" id="UP000000305"/>
    </source>
</evidence>
<keyword evidence="2" id="KW-1185">Reference proteome</keyword>
<proteinExistence type="predicted"/>
<protein>
    <submittedName>
        <fullName evidence="1">Uncharacterized protein</fullName>
    </submittedName>
</protein>
<dbReference type="PhylomeDB" id="E9HLQ5"/>
<evidence type="ECO:0000313" key="1">
    <source>
        <dbReference type="EMBL" id="EFX67329.1"/>
    </source>
</evidence>
<dbReference type="KEGG" id="dpx:DAPPUDRAFT_331182"/>